<dbReference type="InterPro" id="IPR035625">
    <property type="entry name" value="Tfc3-like_eWH"/>
</dbReference>
<dbReference type="InterPro" id="IPR044210">
    <property type="entry name" value="Tfc3-like"/>
</dbReference>
<evidence type="ECO:0000313" key="11">
    <source>
        <dbReference type="EMBL" id="CCK69698.1"/>
    </source>
</evidence>
<dbReference type="GeneID" id="34525378"/>
<dbReference type="InterPro" id="IPR007309">
    <property type="entry name" value="TFIIIC_Bblock-bd"/>
</dbReference>
<keyword evidence="6" id="KW-0175">Coiled coil</keyword>
<dbReference type="GO" id="GO:0001002">
    <property type="term" value="F:RNA polymerase III type 1 promoter sequence-specific DNA binding"/>
    <property type="evidence" value="ECO:0007669"/>
    <property type="project" value="EnsemblFungi"/>
</dbReference>
<reference evidence="11 12" key="1">
    <citation type="journal article" date="2011" name="Proc. Natl. Acad. Sci. U.S.A.">
        <title>Evolutionary erosion of yeast sex chromosomes by mating-type switching accidents.</title>
        <authorList>
            <person name="Gordon J.L."/>
            <person name="Armisen D."/>
            <person name="Proux-Wera E."/>
            <person name="Oheigeartaigh S.S."/>
            <person name="Byrne K.P."/>
            <person name="Wolfe K.H."/>
        </authorList>
    </citation>
    <scope>NUCLEOTIDE SEQUENCE [LARGE SCALE GENOMIC DNA]</scope>
    <source>
        <strain evidence="12">ATCC MYA-139 / BCRC 22969 / CBS 8797 / CCRC 22969 / KCTC 17520 / NBRC 10181 / NCYC 3082</strain>
    </source>
</reference>
<comment type="subcellular location">
    <subcellularLocation>
        <location evidence="1">Nucleus</location>
    </subcellularLocation>
</comment>
<keyword evidence="4" id="KW-0804">Transcription</keyword>
<feature type="region of interest" description="Disordered" evidence="7">
    <location>
        <begin position="262"/>
        <end position="289"/>
    </location>
</feature>
<feature type="region of interest" description="Disordered" evidence="7">
    <location>
        <begin position="479"/>
        <end position="533"/>
    </location>
</feature>
<dbReference type="GO" id="GO:0001003">
    <property type="term" value="F:RNA polymerase III type 2 promoter sequence-specific DNA binding"/>
    <property type="evidence" value="ECO:0007669"/>
    <property type="project" value="EnsemblFungi"/>
</dbReference>
<keyword evidence="12" id="KW-1185">Reference proteome</keyword>
<dbReference type="Pfam" id="PF21552">
    <property type="entry name" value="WHD_TFC3"/>
    <property type="match status" value="1"/>
</dbReference>
<evidence type="ECO:0000259" key="8">
    <source>
        <dbReference type="Pfam" id="PF04182"/>
    </source>
</evidence>
<dbReference type="PANTHER" id="PTHR15180">
    <property type="entry name" value="GENERAL TRANSCRIPTION FACTOR 3C POLYPEPTIDE 1"/>
    <property type="match status" value="1"/>
</dbReference>
<dbReference type="GO" id="GO:0005634">
    <property type="term" value="C:nucleus"/>
    <property type="evidence" value="ECO:0007669"/>
    <property type="project" value="UniProtKB-SubCell"/>
</dbReference>
<dbReference type="GO" id="GO:0006384">
    <property type="term" value="P:transcription initiation at RNA polymerase III promoter"/>
    <property type="evidence" value="ECO:0007669"/>
    <property type="project" value="InterPro"/>
</dbReference>
<dbReference type="OrthoDB" id="68020at2759"/>
<evidence type="ECO:0000256" key="3">
    <source>
        <dbReference type="ARBA" id="ARBA00023125"/>
    </source>
</evidence>
<feature type="compositionally biased region" description="Low complexity" evidence="7">
    <location>
        <begin position="521"/>
        <end position="533"/>
    </location>
</feature>
<name>J7RJK6_HUIN7</name>
<dbReference type="GO" id="GO:0042791">
    <property type="term" value="P:5S class rRNA transcription by RNA polymerase III"/>
    <property type="evidence" value="ECO:0007669"/>
    <property type="project" value="EnsemblFungi"/>
</dbReference>
<dbReference type="eggNOG" id="ENOG502QVPM">
    <property type="taxonomic scope" value="Eukaryota"/>
</dbReference>
<dbReference type="Proteomes" id="UP000006310">
    <property type="component" value="Chromosome 3"/>
</dbReference>
<evidence type="ECO:0000256" key="1">
    <source>
        <dbReference type="ARBA" id="ARBA00004123"/>
    </source>
</evidence>
<proteinExistence type="predicted"/>
<dbReference type="PANTHER" id="PTHR15180:SF1">
    <property type="entry name" value="GENERAL TRANSCRIPTION FACTOR 3C POLYPEPTIDE 1"/>
    <property type="match status" value="1"/>
</dbReference>
<keyword evidence="5" id="KW-0539">Nucleus</keyword>
<accession>J7RJK6</accession>
<keyword evidence="3" id="KW-0238">DNA-binding</keyword>
<evidence type="ECO:0000256" key="6">
    <source>
        <dbReference type="SAM" id="Coils"/>
    </source>
</evidence>
<gene>
    <name evidence="11" type="primary">KNAG0C06010</name>
    <name evidence="11" type="ordered locus">KNAG_0C06010</name>
</gene>
<evidence type="ECO:0000259" key="9">
    <source>
        <dbReference type="Pfam" id="PF20222"/>
    </source>
</evidence>
<evidence type="ECO:0000313" key="12">
    <source>
        <dbReference type="Proteomes" id="UP000006310"/>
    </source>
</evidence>
<dbReference type="GO" id="GO:0008301">
    <property type="term" value="F:DNA binding, bending"/>
    <property type="evidence" value="ECO:0007669"/>
    <property type="project" value="EnsemblFungi"/>
</dbReference>
<feature type="domain" description="Transcription factor tau subunit sfc3/Tfc3 C-terminal" evidence="9">
    <location>
        <begin position="766"/>
        <end position="1139"/>
    </location>
</feature>
<dbReference type="RefSeq" id="XP_022463944.1">
    <property type="nucleotide sequence ID" value="XM_022607337.1"/>
</dbReference>
<dbReference type="Pfam" id="PF04182">
    <property type="entry name" value="B-block_TFIIIC"/>
    <property type="match status" value="1"/>
</dbReference>
<reference evidence="12" key="2">
    <citation type="submission" date="2012-08" db="EMBL/GenBank/DDBJ databases">
        <title>Genome sequence of Kazachstania naganishii.</title>
        <authorList>
            <person name="Gordon J.L."/>
            <person name="Armisen D."/>
            <person name="Proux-Wera E."/>
            <person name="OhEigeartaigh S.S."/>
            <person name="Byrne K.P."/>
            <person name="Wolfe K.H."/>
        </authorList>
    </citation>
    <scope>NUCLEOTIDE SEQUENCE [LARGE SCALE GENOMIC DNA]</scope>
    <source>
        <strain evidence="12">ATCC MYA-139 / BCRC 22969 / CBS 8797 / CCRC 22969 / KCTC 17520 / NBRC 10181 / NCYC 3082</strain>
    </source>
</reference>
<dbReference type="InterPro" id="IPR049543">
    <property type="entry name" value="WHD_TFC3"/>
</dbReference>
<feature type="coiled-coil region" evidence="6">
    <location>
        <begin position="690"/>
        <end position="724"/>
    </location>
</feature>
<sequence>MTSFYPDETVSKVCTQLAYSRGQLGLDELWGLLGVEPAESVRAFLLQCCVASEGIELVDPHGEIVEQTGQADGGSKFSLRLTEDMLWTVLTGYNKRESNVPNSAFELLKAVAASREKGINTMEMSEITGQDSRSITGRLKKLDALISGSTLLYKGHVVKRFVLRQFASAGVEPEGGTKYVTIKDHLGTIVQVVKNSKNGIRQTSDLKRELKFDADRRLSKAFISAVSLLAEGGYLKKIFVISPKNPEIKVRCVQYVRDYDQATASGPDNDEYSSSSDDDHAVQEDEDAYEGLDTKNATSLLRDKDLILQDTEAVEGTPRNDTMFMNRFYPAQHQVYELARRSGQDGITTIDATRYVCGKDFQRSFSKSAEYYLEPVGKQKLASSGFNLVKIYDFEGKKKFFRVFTEDNFQKFSGQQVDAEIGTLKPLTVQKNPLDKLNAQHFVHLNNSVRFGTDSAGNEVFFWNGDPIANELNFNRLKRKHPKKRAAGVEPRAASPQAKKKKSQESPSADVPTDATALQETQPVPATTPTAAPSTVSQITIGGFSGNSLRSLKRQRAILDILKKSGGLTFVREQFFEDVSKHMGSTTILDKKTVKNDIELMVKSNMLLLRVDPIARKRFIFLPELSEEAIQNELRRDKDSKKTEFSDVVQKTDVYFFDQQAENRFNGESKAARRIKNFQSKNQPVTKNKVAREAAKLERAVRGKKKLEEKAARAMETVEKLAKKPGKIKMEAGSSIGQTLDSYGNSQPIKNESDEEEGMVFHLNKKTGIQALIKAVVITKSIKKETNWDAISKIFPKNSVENIKKQWTTRRVRMGHIGWKARVEKWRKILVSGIQNGVVTLENVEQLDLPVLLRFWINHEMVKENKPISLYKNYNENKKRHTLIKNHQTNSQMGLAMSSMIQRETNLLKQAYTYPLHSLLKIEQERLDLENKVRTTIRSVLLDKADTGRDEVDILKDVSKEDLDKVFMDMAKEKQIYLKGSKLASTDVVKQFFETKGDFRPFEEAAIYCERFEELVKLGNGVIVNEEIKDIAAWNLIDMIKRQKVDLNVIPMERKNYRFNYTSRRFEISALTPPLIFTAKDRNEEFFSTPVSVPVPLNKPFSRLWIDSQGALRESIWKNLCCFIINETLFQPGITVEKLLETCYHFLSPKEIEDICDWLTSRQMLYELPFGGYAVTYKWYKVLA</sequence>
<organism evidence="11 12">
    <name type="scientific">Huiozyma naganishii (strain ATCC MYA-139 / BCRC 22969 / CBS 8797 / KCTC 17520 / NBRC 10181 / NCYC 3082 / Yp74L-3)</name>
    <name type="common">Yeast</name>
    <name type="synonym">Kazachstania naganishii</name>
    <dbReference type="NCBI Taxonomy" id="1071383"/>
    <lineage>
        <taxon>Eukaryota</taxon>
        <taxon>Fungi</taxon>
        <taxon>Dikarya</taxon>
        <taxon>Ascomycota</taxon>
        <taxon>Saccharomycotina</taxon>
        <taxon>Saccharomycetes</taxon>
        <taxon>Saccharomycetales</taxon>
        <taxon>Saccharomycetaceae</taxon>
        <taxon>Huiozyma</taxon>
    </lineage>
</organism>
<dbReference type="AlphaFoldDB" id="J7RJK6"/>
<evidence type="ECO:0000256" key="4">
    <source>
        <dbReference type="ARBA" id="ARBA00023163"/>
    </source>
</evidence>
<dbReference type="KEGG" id="kng:KNAG_0C06010"/>
<dbReference type="STRING" id="1071383.J7RJK6"/>
<feature type="domain" description="B-block binding subunit of TFIIIC" evidence="8">
    <location>
        <begin position="101"/>
        <end position="168"/>
    </location>
</feature>
<dbReference type="GO" id="GO:0000127">
    <property type="term" value="C:transcription factor TFIIIC complex"/>
    <property type="evidence" value="ECO:0007669"/>
    <property type="project" value="EnsemblFungi"/>
</dbReference>
<evidence type="ECO:0000256" key="7">
    <source>
        <dbReference type="SAM" id="MobiDB-lite"/>
    </source>
</evidence>
<keyword evidence="2" id="KW-0597">Phosphoprotein</keyword>
<evidence type="ECO:0000256" key="2">
    <source>
        <dbReference type="ARBA" id="ARBA00022553"/>
    </source>
</evidence>
<dbReference type="CDD" id="cd16169">
    <property type="entry name" value="Tau138_eWH"/>
    <property type="match status" value="1"/>
</dbReference>
<protein>
    <submittedName>
        <fullName evidence="11">Uncharacterized protein</fullName>
    </submittedName>
</protein>
<evidence type="ECO:0000256" key="5">
    <source>
        <dbReference type="ARBA" id="ARBA00023242"/>
    </source>
</evidence>
<dbReference type="GO" id="GO:0071168">
    <property type="term" value="P:protein localization to chromatin"/>
    <property type="evidence" value="ECO:0007669"/>
    <property type="project" value="EnsemblFungi"/>
</dbReference>
<dbReference type="Pfam" id="PF20222">
    <property type="entry name" value="DUF6581"/>
    <property type="match status" value="1"/>
</dbReference>
<feature type="domain" description="Transcription factor tau 138 kDa subunit extended winged helix" evidence="10">
    <location>
        <begin position="548"/>
        <end position="638"/>
    </location>
</feature>
<dbReference type="InterPro" id="IPR046488">
    <property type="entry name" value="Sfc3/Tfc3_C"/>
</dbReference>
<evidence type="ECO:0000259" key="10">
    <source>
        <dbReference type="Pfam" id="PF21552"/>
    </source>
</evidence>
<dbReference type="EMBL" id="HE978316">
    <property type="protein sequence ID" value="CCK69698.1"/>
    <property type="molecule type" value="Genomic_DNA"/>
</dbReference>
<dbReference type="HOGENOM" id="CLU_005481_0_0_1"/>
<dbReference type="OMA" id="MSSMIQR"/>